<protein>
    <recommendedName>
        <fullName evidence="1">Helix-turn-helix type 11 domain-containing protein</fullName>
    </recommendedName>
</protein>
<evidence type="ECO:0000313" key="2">
    <source>
        <dbReference type="EMBL" id="EMZ26212.1"/>
    </source>
</evidence>
<dbReference type="eggNOG" id="COG2378">
    <property type="taxonomic scope" value="Bacteria"/>
</dbReference>
<organism evidence="2 3">
    <name type="scientific">Eubacterium plexicaudatum ASF492</name>
    <dbReference type="NCBI Taxonomy" id="1235802"/>
    <lineage>
        <taxon>Bacteria</taxon>
        <taxon>Bacillati</taxon>
        <taxon>Bacillota</taxon>
        <taxon>Clostridia</taxon>
        <taxon>Eubacteriales</taxon>
        <taxon>Eubacteriaceae</taxon>
        <taxon>Eubacterium</taxon>
    </lineage>
</organism>
<name>N2AA29_9FIRM</name>
<dbReference type="HOGENOM" id="CLU_148032_1_0_9"/>
<dbReference type="AlphaFoldDB" id="N2AA29"/>
<gene>
    <name evidence="2" type="ORF">C823_02567</name>
</gene>
<comment type="caution">
    <text evidence="2">The sequence shown here is derived from an EMBL/GenBank/DDBJ whole genome shotgun (WGS) entry which is preliminary data.</text>
</comment>
<dbReference type="InterPro" id="IPR036388">
    <property type="entry name" value="WH-like_DNA-bd_sf"/>
</dbReference>
<evidence type="ECO:0000313" key="3">
    <source>
        <dbReference type="Proteomes" id="UP000012589"/>
    </source>
</evidence>
<sequence>MADEFGVTTRTIQKDIQALSPGYPIYTKQGGDGGIFIGDDYKPYVNTLSADELKTLREIYGQAEGAQKKILLQIIHKYGPDKLEL</sequence>
<dbReference type="EMBL" id="AQFT01000082">
    <property type="protein sequence ID" value="EMZ26212.1"/>
    <property type="molecule type" value="Genomic_DNA"/>
</dbReference>
<keyword evidence="3" id="KW-1185">Reference proteome</keyword>
<reference evidence="2 3" key="1">
    <citation type="journal article" date="2014" name="Genome Announc.">
        <title>Draft genome sequences of the altered schaedler flora, a defined bacterial community from gnotobiotic mice.</title>
        <authorList>
            <person name="Wannemuehler M.J."/>
            <person name="Overstreet A.M."/>
            <person name="Ward D.V."/>
            <person name="Phillips G.J."/>
        </authorList>
    </citation>
    <scope>NUCLEOTIDE SEQUENCE [LARGE SCALE GENOMIC DNA]</scope>
    <source>
        <strain evidence="2 3">ASF492</strain>
    </source>
</reference>
<feature type="domain" description="Helix-turn-helix type 11" evidence="1">
    <location>
        <begin position="1"/>
        <end position="31"/>
    </location>
</feature>
<dbReference type="InterPro" id="IPR013196">
    <property type="entry name" value="HTH_11"/>
</dbReference>
<proteinExistence type="predicted"/>
<evidence type="ECO:0000259" key="1">
    <source>
        <dbReference type="Pfam" id="PF08279"/>
    </source>
</evidence>
<accession>N2AA29</accession>
<dbReference type="Pfam" id="PF08279">
    <property type="entry name" value="HTH_11"/>
    <property type="match status" value="1"/>
</dbReference>
<dbReference type="Proteomes" id="UP000012589">
    <property type="component" value="Unassembled WGS sequence"/>
</dbReference>
<dbReference type="PATRIC" id="fig|1235802.3.peg.2714"/>
<dbReference type="Gene3D" id="1.10.10.10">
    <property type="entry name" value="Winged helix-like DNA-binding domain superfamily/Winged helix DNA-binding domain"/>
    <property type="match status" value="1"/>
</dbReference>
<dbReference type="STRING" id="1235802.C823_02567"/>